<feature type="domain" description="HTH tetR-type" evidence="5">
    <location>
        <begin position="17"/>
        <end position="77"/>
    </location>
</feature>
<dbReference type="Gene3D" id="1.10.357.10">
    <property type="entry name" value="Tetracycline Repressor, domain 2"/>
    <property type="match status" value="1"/>
</dbReference>
<dbReference type="SUPFAM" id="SSF46689">
    <property type="entry name" value="Homeodomain-like"/>
    <property type="match status" value="1"/>
</dbReference>
<dbReference type="PANTHER" id="PTHR30055">
    <property type="entry name" value="HTH-TYPE TRANSCRIPTIONAL REGULATOR RUTR"/>
    <property type="match status" value="1"/>
</dbReference>
<feature type="DNA-binding region" description="H-T-H motif" evidence="4">
    <location>
        <begin position="40"/>
        <end position="59"/>
    </location>
</feature>
<dbReference type="PANTHER" id="PTHR30055:SF234">
    <property type="entry name" value="HTH-TYPE TRANSCRIPTIONAL REGULATOR BETI"/>
    <property type="match status" value="1"/>
</dbReference>
<evidence type="ECO:0000256" key="4">
    <source>
        <dbReference type="PROSITE-ProRule" id="PRU00335"/>
    </source>
</evidence>
<evidence type="ECO:0000313" key="6">
    <source>
        <dbReference type="EMBL" id="SFV02554.1"/>
    </source>
</evidence>
<dbReference type="InterPro" id="IPR009057">
    <property type="entry name" value="Homeodomain-like_sf"/>
</dbReference>
<keyword evidence="7" id="KW-1185">Reference proteome</keyword>
<dbReference type="Pfam" id="PF00440">
    <property type="entry name" value="TetR_N"/>
    <property type="match status" value="1"/>
</dbReference>
<dbReference type="GO" id="GO:0000976">
    <property type="term" value="F:transcription cis-regulatory region binding"/>
    <property type="evidence" value="ECO:0007669"/>
    <property type="project" value="TreeGrafter"/>
</dbReference>
<reference evidence="7" key="1">
    <citation type="submission" date="2016-10" db="EMBL/GenBank/DDBJ databases">
        <authorList>
            <person name="Varghese N."/>
            <person name="Submissions S."/>
        </authorList>
    </citation>
    <scope>NUCLEOTIDE SEQUENCE [LARGE SCALE GENOMIC DNA]</scope>
    <source>
        <strain evidence="7">CGMCC 1.11014</strain>
    </source>
</reference>
<dbReference type="STRING" id="1035707.SAMN05216552_102123"/>
<gene>
    <name evidence="6" type="ORF">SAMN05216552_102123</name>
</gene>
<evidence type="ECO:0000256" key="1">
    <source>
        <dbReference type="ARBA" id="ARBA00023015"/>
    </source>
</evidence>
<keyword evidence="2 4" id="KW-0238">DNA-binding</keyword>
<keyword evidence="1" id="KW-0805">Transcription regulation</keyword>
<dbReference type="AlphaFoldDB" id="A0A1I7KZ39"/>
<sequence>MSNPKQAGRGRPVETAGRAKKDLLKVAIRLLSSVGREGATARAICAEAGVGAPAMYHHYGDLNGLHRAAINQTFRAVAASYRRGARTKGTRQGIHDGWLTFMRFANEEPRMCRIVIQQILIGEPPQAVASTLENAVRDMSRLEEQGRMNCSPEFAVRLLWAGALGAACFTVAERRELKNGEDVSNDQAVQRTMLEALLDSLALGQTET</sequence>
<evidence type="ECO:0000256" key="2">
    <source>
        <dbReference type="ARBA" id="ARBA00023125"/>
    </source>
</evidence>
<dbReference type="GO" id="GO:0003700">
    <property type="term" value="F:DNA-binding transcription factor activity"/>
    <property type="evidence" value="ECO:0007669"/>
    <property type="project" value="TreeGrafter"/>
</dbReference>
<accession>A0A1I7KZ39</accession>
<dbReference type="InterPro" id="IPR050109">
    <property type="entry name" value="HTH-type_TetR-like_transc_reg"/>
</dbReference>
<evidence type="ECO:0000313" key="7">
    <source>
        <dbReference type="Proteomes" id="UP000199391"/>
    </source>
</evidence>
<dbReference type="EMBL" id="FPBO01000021">
    <property type="protein sequence ID" value="SFV02554.1"/>
    <property type="molecule type" value="Genomic_DNA"/>
</dbReference>
<organism evidence="6 7">
    <name type="scientific">Pseudoduganella namucuonensis</name>
    <dbReference type="NCBI Taxonomy" id="1035707"/>
    <lineage>
        <taxon>Bacteria</taxon>
        <taxon>Pseudomonadati</taxon>
        <taxon>Pseudomonadota</taxon>
        <taxon>Betaproteobacteria</taxon>
        <taxon>Burkholderiales</taxon>
        <taxon>Oxalobacteraceae</taxon>
        <taxon>Telluria group</taxon>
        <taxon>Pseudoduganella</taxon>
    </lineage>
</organism>
<dbReference type="PROSITE" id="PS50977">
    <property type="entry name" value="HTH_TETR_2"/>
    <property type="match status" value="1"/>
</dbReference>
<evidence type="ECO:0000256" key="3">
    <source>
        <dbReference type="ARBA" id="ARBA00023163"/>
    </source>
</evidence>
<proteinExistence type="predicted"/>
<dbReference type="InterPro" id="IPR001647">
    <property type="entry name" value="HTH_TetR"/>
</dbReference>
<name>A0A1I7KZ39_9BURK</name>
<keyword evidence="3" id="KW-0804">Transcription</keyword>
<evidence type="ECO:0000259" key="5">
    <source>
        <dbReference type="PROSITE" id="PS50977"/>
    </source>
</evidence>
<dbReference type="Proteomes" id="UP000199391">
    <property type="component" value="Unassembled WGS sequence"/>
</dbReference>
<dbReference type="RefSeq" id="WP_177307384.1">
    <property type="nucleotide sequence ID" value="NZ_FPBO01000021.1"/>
</dbReference>
<protein>
    <submittedName>
        <fullName evidence="6">Transcriptional regulator, TetR family</fullName>
    </submittedName>
</protein>